<dbReference type="GO" id="GO:0006488">
    <property type="term" value="P:dolichol-linked oligosaccharide biosynthetic process"/>
    <property type="evidence" value="ECO:0007669"/>
    <property type="project" value="EnsemblFungi"/>
</dbReference>
<evidence type="ECO:0000256" key="4">
    <source>
        <dbReference type="ARBA" id="ARBA00022676"/>
    </source>
</evidence>
<comment type="function">
    <text evidence="10">Mannosyltransferase that operates in the biosynthetic pathway of dolichol-linked oligosaccharides, the glycan precursors employed in protein asparagine (N)-glycosylation. The assembly of dolichol-linked oligosaccharides begins on the cytosolic side of the endoplasmic reticulum membrane and finishes in its lumen. The sequential addition of sugars to dolichol pyrophosphate produces dolichol-linked oligosaccharides containing fourteen sugars, including two GlcNAcs, nine mannoses and three glucoses. Once assembled, the oligosaccharide is transferred from the lipid to nascent proteins by oligosaccharyltransferases. In the lumen of the endoplasmic reticulum, adds the eighth mannose residue in an alpha-1,6 linkage onto Man(7)GlcNAc(2)-PP-dolichol to produce Man(8)GlcNAc(2)-PP-dolichol.</text>
</comment>
<keyword evidence="5 13" id="KW-0808">Transferase</keyword>
<protein>
    <recommendedName>
        <fullName evidence="12">Mannosyltransferase</fullName>
        <ecNumber evidence="12">2.4.1.-</ecNumber>
    </recommendedName>
</protein>
<evidence type="ECO:0000256" key="6">
    <source>
        <dbReference type="ARBA" id="ARBA00022692"/>
    </source>
</evidence>
<accession>R8BF79</accession>
<dbReference type="AlphaFoldDB" id="R8BF79"/>
<evidence type="ECO:0000256" key="2">
    <source>
        <dbReference type="ARBA" id="ARBA00004922"/>
    </source>
</evidence>
<dbReference type="GO" id="GO:0052917">
    <property type="term" value="F:dol-P-Man:Man(7)GlcNAc(2)-PP-Dol alpha-1,6-mannosyltransferase activity"/>
    <property type="evidence" value="ECO:0007669"/>
    <property type="project" value="UniProtKB-EC"/>
</dbReference>
<keyword evidence="8 12" id="KW-1133">Transmembrane helix</keyword>
<comment type="similarity">
    <text evidence="3 12">Belongs to the glycosyltransferase 22 family.</text>
</comment>
<dbReference type="Proteomes" id="UP000014074">
    <property type="component" value="Unassembled WGS sequence"/>
</dbReference>
<dbReference type="EC" id="2.4.1.-" evidence="12"/>
<dbReference type="EMBL" id="KB933247">
    <property type="protein sequence ID" value="EON97961.1"/>
    <property type="molecule type" value="Genomic_DNA"/>
</dbReference>
<evidence type="ECO:0000256" key="3">
    <source>
        <dbReference type="ARBA" id="ARBA00007063"/>
    </source>
</evidence>
<feature type="transmembrane region" description="Helical" evidence="12">
    <location>
        <begin position="222"/>
        <end position="242"/>
    </location>
</feature>
<keyword evidence="9 12" id="KW-0472">Membrane</keyword>
<keyword evidence="14" id="KW-1185">Reference proteome</keyword>
<keyword evidence="6 12" id="KW-0812">Transmembrane</keyword>
<evidence type="ECO:0000256" key="7">
    <source>
        <dbReference type="ARBA" id="ARBA00022824"/>
    </source>
</evidence>
<name>R8BF79_PHAM7</name>
<keyword evidence="7 12" id="KW-0256">Endoplasmic reticulum</keyword>
<comment type="pathway">
    <text evidence="2">Protein modification; protein glycosylation.</text>
</comment>
<evidence type="ECO:0000256" key="1">
    <source>
        <dbReference type="ARBA" id="ARBA00004477"/>
    </source>
</evidence>
<sequence length="587" mass="63472">MVANLQETDVPFTLLLPAVVIFHLVVAPYTKVEESFNIQAAHDILVYGTPTSNINQKLSTSYDHFSFPGAVPRTFIGPVLLAGVSQPLVALVGFDHAQLVVRAVLGLFNAFALVFFKSQVAGAWGPSAARWYAMLQASQFHVMFYASRTLPNMFAFGLTTIAFGLLLPSTNVQRSNARVRLAVALFVFSAVIFRSEIAILLATNALYLLIIPLISLDRLIPAFLVAFIASICISVPVDSYFWQKPIWPELWGFYYNVVQGSSSNWGTSPWYYYFVSALPRLLLNPLAPILIAIPLRSPVYSRLANRFVIPNLLFVAIYSLQPHKEARFIFYVVPPLTAVAGLGASIITTRHTKSASPLWTLASWAVVASIPLSQAISAAMLLLSSLNYPGGEALAALQAVVRADEHLPAAAGAVVPVHADVLACMTGVTLFGAAAAAGGSRFPSRKVTMDSGDGMVVGRIAGGGDAAALVLVLDKTEDEATLGDPRFWTRFDYLLVEDAGKVVGGQWDTVAVVDGFAGVEVLRPGAERASSSGEERVRRVGKGAILASWRDAVRRYTGGYWAGPRLEPKIRILKRVKDSERSTEVTS</sequence>
<evidence type="ECO:0000313" key="14">
    <source>
        <dbReference type="Proteomes" id="UP000014074"/>
    </source>
</evidence>
<feature type="transmembrane region" description="Helical" evidence="12">
    <location>
        <begin position="12"/>
        <end position="30"/>
    </location>
</feature>
<dbReference type="OrthoDB" id="19039at2759"/>
<feature type="transmembrane region" description="Helical" evidence="12">
    <location>
        <begin position="182"/>
        <end position="210"/>
    </location>
</feature>
<dbReference type="UniPathway" id="UPA00378"/>
<dbReference type="RefSeq" id="XP_007917231.1">
    <property type="nucleotide sequence ID" value="XM_007919040.1"/>
</dbReference>
<evidence type="ECO:0000256" key="5">
    <source>
        <dbReference type="ARBA" id="ARBA00022679"/>
    </source>
</evidence>
<feature type="transmembrane region" description="Helical" evidence="12">
    <location>
        <begin position="303"/>
        <end position="322"/>
    </location>
</feature>
<gene>
    <name evidence="13" type="ORF">UCRPA7_6503</name>
</gene>
<feature type="transmembrane region" description="Helical" evidence="12">
    <location>
        <begin position="361"/>
        <end position="383"/>
    </location>
</feature>
<dbReference type="GeneID" id="19327166"/>
<feature type="transmembrane region" description="Helical" evidence="12">
    <location>
        <begin position="328"/>
        <end position="349"/>
    </location>
</feature>
<evidence type="ECO:0000256" key="11">
    <source>
        <dbReference type="ARBA" id="ARBA00048899"/>
    </source>
</evidence>
<proteinExistence type="inferred from homology"/>
<feature type="transmembrane region" description="Helical" evidence="12">
    <location>
        <begin position="75"/>
        <end position="94"/>
    </location>
</feature>
<dbReference type="PANTHER" id="PTHR22760">
    <property type="entry name" value="GLYCOSYLTRANSFERASE"/>
    <property type="match status" value="1"/>
</dbReference>
<comment type="subcellular location">
    <subcellularLocation>
        <location evidence="1 12">Endoplasmic reticulum membrane</location>
        <topology evidence="1 12">Multi-pass membrane protein</topology>
    </subcellularLocation>
</comment>
<dbReference type="eggNOG" id="KOG2516">
    <property type="taxonomic scope" value="Eukaryota"/>
</dbReference>
<dbReference type="Pfam" id="PF03901">
    <property type="entry name" value="Glyco_transf_22"/>
    <property type="match status" value="1"/>
</dbReference>
<feature type="transmembrane region" description="Helical" evidence="12">
    <location>
        <begin position="417"/>
        <end position="439"/>
    </location>
</feature>
<evidence type="ECO:0000313" key="13">
    <source>
        <dbReference type="EMBL" id="EON97961.1"/>
    </source>
</evidence>
<dbReference type="GO" id="GO:0005789">
    <property type="term" value="C:endoplasmic reticulum membrane"/>
    <property type="evidence" value="ECO:0007669"/>
    <property type="project" value="UniProtKB-SubCell"/>
</dbReference>
<dbReference type="HOGENOM" id="CLU_008917_4_1_1"/>
<feature type="transmembrane region" description="Helical" evidence="12">
    <location>
        <begin position="99"/>
        <end position="116"/>
    </location>
</feature>
<dbReference type="InterPro" id="IPR005599">
    <property type="entry name" value="GPI_mannosylTrfase"/>
</dbReference>
<comment type="catalytic activity">
    <reaction evidence="11">
        <text>an alpha-D-Man-(1-&gt;2)-alpha-D-Man-(1-&gt;2)-alpha-D-Man-(1-&gt;3)-[alpha-D-Man-(1-&gt;2)-alpha-D-Man-(1-&gt;3)-alpha-D-Man-(1-&gt;6)]-beta-D-Man-(1-&gt;4)-beta-D-GlcNAc-(1-&gt;4)-alpha-D-GlcNAc-diphospho-di-trans,poly-cis-dolichol + a di-trans,poly-cis-dolichyl beta-D-mannosyl phosphate = an alpha-D-Man-(1-&gt;2)-alpha-D-Man-(1-&gt;2)-alpha-D-Man-(1-&gt;3)-[alpha-D-Man-(1-&gt;2)-alpha-D-Man-(1-&gt;3)-[alpha-D-Man-(1-&gt;6)]-alpha-D-Man-(1-&gt;6)]-beta-D-Man-(1-&gt;4)-beta-D-GlcNAc-(1-&gt;4)-alpha-D-GlcNAc-diphospho-di-trans,poly-cis-dolichol + a di-trans,poly-cis-dolichyl phosphate + H(+)</text>
        <dbReference type="Rhea" id="RHEA:29535"/>
        <dbReference type="Rhea" id="RHEA-COMP:19498"/>
        <dbReference type="Rhea" id="RHEA-COMP:19501"/>
        <dbReference type="Rhea" id="RHEA-COMP:19518"/>
        <dbReference type="Rhea" id="RHEA-COMP:19519"/>
        <dbReference type="ChEBI" id="CHEBI:15378"/>
        <dbReference type="ChEBI" id="CHEBI:57683"/>
        <dbReference type="ChEBI" id="CHEBI:58211"/>
        <dbReference type="ChEBI" id="CHEBI:132517"/>
        <dbReference type="ChEBI" id="CHEBI:132519"/>
        <dbReference type="EC" id="2.4.1.260"/>
    </reaction>
    <physiologicalReaction direction="left-to-right" evidence="11">
        <dbReference type="Rhea" id="RHEA:29536"/>
    </physiologicalReaction>
</comment>
<keyword evidence="4 12" id="KW-0328">Glycosyltransferase</keyword>
<evidence type="ECO:0000256" key="9">
    <source>
        <dbReference type="ARBA" id="ARBA00023136"/>
    </source>
</evidence>
<reference evidence="14" key="1">
    <citation type="journal article" date="2013" name="Genome Announc.">
        <title>Draft genome sequence of the ascomycete Phaeoacremonium aleophilum strain UCR-PA7, a causal agent of the esca disease complex in grapevines.</title>
        <authorList>
            <person name="Blanco-Ulate B."/>
            <person name="Rolshausen P."/>
            <person name="Cantu D."/>
        </authorList>
    </citation>
    <scope>NUCLEOTIDE SEQUENCE [LARGE SCALE GENOMIC DNA]</scope>
    <source>
        <strain evidence="14">UCR-PA7</strain>
    </source>
</reference>
<evidence type="ECO:0000256" key="12">
    <source>
        <dbReference type="RuleBase" id="RU363075"/>
    </source>
</evidence>
<dbReference type="PANTHER" id="PTHR22760:SF1">
    <property type="entry name" value="DOL-P-MAN:MAN(7)GLCNAC(2)-PP-DOL ALPHA-1,6-MANNOSYLTRANSFERASE"/>
    <property type="match status" value="1"/>
</dbReference>
<feature type="transmembrane region" description="Helical" evidence="12">
    <location>
        <begin position="270"/>
        <end position="291"/>
    </location>
</feature>
<evidence type="ECO:0000256" key="10">
    <source>
        <dbReference type="ARBA" id="ARBA00044721"/>
    </source>
</evidence>
<evidence type="ECO:0000256" key="8">
    <source>
        <dbReference type="ARBA" id="ARBA00022989"/>
    </source>
</evidence>
<feature type="transmembrane region" description="Helical" evidence="12">
    <location>
        <begin position="153"/>
        <end position="170"/>
    </location>
</feature>
<organism evidence="13 14">
    <name type="scientific">Phaeoacremonium minimum (strain UCR-PA7)</name>
    <name type="common">Esca disease fungus</name>
    <name type="synonym">Togninia minima</name>
    <dbReference type="NCBI Taxonomy" id="1286976"/>
    <lineage>
        <taxon>Eukaryota</taxon>
        <taxon>Fungi</taxon>
        <taxon>Dikarya</taxon>
        <taxon>Ascomycota</taxon>
        <taxon>Pezizomycotina</taxon>
        <taxon>Sordariomycetes</taxon>
        <taxon>Sordariomycetidae</taxon>
        <taxon>Togniniales</taxon>
        <taxon>Togniniaceae</taxon>
        <taxon>Phaeoacremonium</taxon>
    </lineage>
</organism>
<dbReference type="KEGG" id="tmn:UCRPA7_6503"/>